<organism evidence="1 2">
    <name type="scientific">Colletotrichum truncatum</name>
    <name type="common">Anthracnose fungus</name>
    <name type="synonym">Colletotrichum capsici</name>
    <dbReference type="NCBI Taxonomy" id="5467"/>
    <lineage>
        <taxon>Eukaryota</taxon>
        <taxon>Fungi</taxon>
        <taxon>Dikarya</taxon>
        <taxon>Ascomycota</taxon>
        <taxon>Pezizomycotina</taxon>
        <taxon>Sordariomycetes</taxon>
        <taxon>Hypocreomycetidae</taxon>
        <taxon>Glomerellales</taxon>
        <taxon>Glomerellaceae</taxon>
        <taxon>Colletotrichum</taxon>
        <taxon>Colletotrichum truncatum species complex</taxon>
    </lineage>
</organism>
<comment type="caution">
    <text evidence="1">The sequence shown here is derived from an EMBL/GenBank/DDBJ whole genome shotgun (WGS) entry which is preliminary data.</text>
</comment>
<dbReference type="EMBL" id="VUJX02000006">
    <property type="protein sequence ID" value="KAL0935760.1"/>
    <property type="molecule type" value="Genomic_DNA"/>
</dbReference>
<keyword evidence="2" id="KW-1185">Reference proteome</keyword>
<name>A0ACC3YV22_COLTU</name>
<sequence length="51" mass="5668">MFVVNSNRQYCSVKFDRGNEGGCDKIRQVAGPTGPGCPQRFGTLQCVRFDQ</sequence>
<reference evidence="1 2" key="1">
    <citation type="journal article" date="2020" name="Phytopathology">
        <title>Genome Sequence Resources of Colletotrichum truncatum, C. plurivorum, C. musicola, and C. sojae: Four Species Pathogenic to Soybean (Glycine max).</title>
        <authorList>
            <person name="Rogerio F."/>
            <person name="Boufleur T.R."/>
            <person name="Ciampi-Guillardi M."/>
            <person name="Sukno S.A."/>
            <person name="Thon M.R."/>
            <person name="Massola Junior N.S."/>
            <person name="Baroncelli R."/>
        </authorList>
    </citation>
    <scope>NUCLEOTIDE SEQUENCE [LARGE SCALE GENOMIC DNA]</scope>
    <source>
        <strain evidence="1 2">CMES1059</strain>
    </source>
</reference>
<protein>
    <submittedName>
        <fullName evidence="1">Uncharacterized protein</fullName>
    </submittedName>
</protein>
<proteinExistence type="predicted"/>
<gene>
    <name evidence="1" type="ORF">CTRU02_210351</name>
</gene>
<dbReference type="Proteomes" id="UP000805649">
    <property type="component" value="Unassembled WGS sequence"/>
</dbReference>
<evidence type="ECO:0000313" key="2">
    <source>
        <dbReference type="Proteomes" id="UP000805649"/>
    </source>
</evidence>
<accession>A0ACC3YV22</accession>
<evidence type="ECO:0000313" key="1">
    <source>
        <dbReference type="EMBL" id="KAL0935760.1"/>
    </source>
</evidence>